<comment type="caution">
    <text evidence="2">The sequence shown here is derived from an EMBL/GenBank/DDBJ whole genome shotgun (WGS) entry which is preliminary data.</text>
</comment>
<evidence type="ECO:0000313" key="2">
    <source>
        <dbReference type="EMBL" id="MDQ1027732.1"/>
    </source>
</evidence>
<organism evidence="2 3">
    <name type="scientific">Streptomyces umbrinus</name>
    <dbReference type="NCBI Taxonomy" id="67370"/>
    <lineage>
        <taxon>Bacteria</taxon>
        <taxon>Bacillati</taxon>
        <taxon>Actinomycetota</taxon>
        <taxon>Actinomycetes</taxon>
        <taxon>Kitasatosporales</taxon>
        <taxon>Streptomycetaceae</taxon>
        <taxon>Streptomyces</taxon>
        <taxon>Streptomyces phaeochromogenes group</taxon>
    </lineage>
</organism>
<evidence type="ECO:0000313" key="3">
    <source>
        <dbReference type="Proteomes" id="UP001230328"/>
    </source>
</evidence>
<feature type="compositionally biased region" description="Polar residues" evidence="1">
    <location>
        <begin position="234"/>
        <end position="246"/>
    </location>
</feature>
<feature type="compositionally biased region" description="Low complexity" evidence="1">
    <location>
        <begin position="221"/>
        <end position="233"/>
    </location>
</feature>
<sequence length="246" mass="24525">MVPAAMTALDFSRPDARPPDFFPAAGAGAGGGVEGGSAAGAGSGVGEGTLGGPPAGGVCAALLLVPEEMSEGVRLVALLAGLGHQVVDTHELGRTGVVAVRQVLGGTLRLGGRSLGPHARVGGVRGLGRLSVERGLRLVGAGRRRGTRGAVVEGLGDRVLGGEILRPVGILGVGILEVHVRCGLRRHLAGLRRALRRVVGVAGAARALTAVTVVRRVHGYPTSSSPGPPAATSLNGPLSHQCRTGP</sequence>
<gene>
    <name evidence="2" type="ORF">QF035_005314</name>
</gene>
<accession>A0ABU0SW47</accession>
<dbReference type="EMBL" id="JAUSZI010000002">
    <property type="protein sequence ID" value="MDQ1027732.1"/>
    <property type="molecule type" value="Genomic_DNA"/>
</dbReference>
<name>A0ABU0SW47_9ACTN</name>
<keyword evidence="3" id="KW-1185">Reference proteome</keyword>
<protein>
    <submittedName>
        <fullName evidence="2">Uncharacterized protein</fullName>
    </submittedName>
</protein>
<evidence type="ECO:0000256" key="1">
    <source>
        <dbReference type="SAM" id="MobiDB-lite"/>
    </source>
</evidence>
<proteinExistence type="predicted"/>
<dbReference type="Proteomes" id="UP001230328">
    <property type="component" value="Unassembled WGS sequence"/>
</dbReference>
<reference evidence="2 3" key="1">
    <citation type="submission" date="2023-07" db="EMBL/GenBank/DDBJ databases">
        <title>Comparative genomics of wheat-associated soil bacteria to identify genetic determinants of phenazine resistance.</title>
        <authorList>
            <person name="Mouncey N."/>
        </authorList>
    </citation>
    <scope>NUCLEOTIDE SEQUENCE [LARGE SCALE GENOMIC DNA]</scope>
    <source>
        <strain evidence="2 3">V2I4</strain>
    </source>
</reference>
<feature type="region of interest" description="Disordered" evidence="1">
    <location>
        <begin position="219"/>
        <end position="246"/>
    </location>
</feature>